<dbReference type="CDD" id="cd06261">
    <property type="entry name" value="TM_PBP2"/>
    <property type="match status" value="1"/>
</dbReference>
<dbReference type="NCBIfam" id="TIGR01726">
    <property type="entry name" value="HEQRo_perm_3TM"/>
    <property type="match status" value="1"/>
</dbReference>
<comment type="similarity">
    <text evidence="3">Belongs to the binding-protein-dependent transport system permease family. HisMQ subfamily.</text>
</comment>
<dbReference type="AlphaFoldDB" id="A0A1N7N9C4"/>
<feature type="domain" description="ABC transmembrane type-1" evidence="14">
    <location>
        <begin position="21"/>
        <end position="210"/>
    </location>
</feature>
<dbReference type="Proteomes" id="UP000186141">
    <property type="component" value="Unassembled WGS sequence"/>
</dbReference>
<dbReference type="InterPro" id="IPR043429">
    <property type="entry name" value="ArtM/GltK/GlnP/TcyL/YhdX-like"/>
</dbReference>
<evidence type="ECO:0000256" key="12">
    <source>
        <dbReference type="ARBA" id="ARBA00073645"/>
    </source>
</evidence>
<dbReference type="Gene3D" id="1.10.3720.10">
    <property type="entry name" value="MetI-like"/>
    <property type="match status" value="1"/>
</dbReference>
<dbReference type="FunFam" id="1.10.3720.10:FF:000006">
    <property type="entry name" value="Glutamate/aspartate ABC transporter, permease protein GltK"/>
    <property type="match status" value="1"/>
</dbReference>
<dbReference type="GO" id="GO:0043190">
    <property type="term" value="C:ATP-binding cassette (ABC) transporter complex"/>
    <property type="evidence" value="ECO:0007669"/>
    <property type="project" value="InterPro"/>
</dbReference>
<dbReference type="RefSeq" id="WP_076530653.1">
    <property type="nucleotide sequence ID" value="NZ_BMEH01000003.1"/>
</dbReference>
<comment type="function">
    <text evidence="10">Part of the ABC transporter complex GltIJKL involved in glutamate and aspartate uptake. Probably responsible for the translocation of the substrate across the membrane.</text>
</comment>
<organism evidence="15 16">
    <name type="scientific">Gemmobacter megaterium</name>
    <dbReference type="NCBI Taxonomy" id="1086013"/>
    <lineage>
        <taxon>Bacteria</taxon>
        <taxon>Pseudomonadati</taxon>
        <taxon>Pseudomonadota</taxon>
        <taxon>Alphaproteobacteria</taxon>
        <taxon>Rhodobacterales</taxon>
        <taxon>Paracoccaceae</taxon>
        <taxon>Gemmobacter</taxon>
    </lineage>
</organism>
<evidence type="ECO:0000256" key="10">
    <source>
        <dbReference type="ARBA" id="ARBA00060298"/>
    </source>
</evidence>
<dbReference type="PANTHER" id="PTHR30614:SF20">
    <property type="entry name" value="GLUTAMINE TRANSPORT SYSTEM PERMEASE PROTEIN GLNP"/>
    <property type="match status" value="1"/>
</dbReference>
<keyword evidence="9 13" id="KW-0472">Membrane</keyword>
<keyword evidence="4 13" id="KW-0813">Transport</keyword>
<evidence type="ECO:0000256" key="8">
    <source>
        <dbReference type="ARBA" id="ARBA00022989"/>
    </source>
</evidence>
<feature type="transmembrane region" description="Helical" evidence="13">
    <location>
        <begin position="191"/>
        <end position="213"/>
    </location>
</feature>
<evidence type="ECO:0000256" key="2">
    <source>
        <dbReference type="ARBA" id="ARBA00004429"/>
    </source>
</evidence>
<keyword evidence="16" id="KW-1185">Reference proteome</keyword>
<evidence type="ECO:0000256" key="7">
    <source>
        <dbReference type="ARBA" id="ARBA00022970"/>
    </source>
</evidence>
<dbReference type="OrthoDB" id="9808674at2"/>
<comment type="function">
    <text evidence="1">Part of the binding-protein-dependent transport system for glutamine; probably responsible for the translocation of the substrate across the membrane.</text>
</comment>
<dbReference type="PROSITE" id="PS50928">
    <property type="entry name" value="ABC_TM1"/>
    <property type="match status" value="1"/>
</dbReference>
<reference evidence="15 16" key="1">
    <citation type="submission" date="2017-01" db="EMBL/GenBank/DDBJ databases">
        <authorList>
            <person name="Mah S.A."/>
            <person name="Swanson W.J."/>
            <person name="Moy G.W."/>
            <person name="Vacquier V.D."/>
        </authorList>
    </citation>
    <scope>NUCLEOTIDE SEQUENCE [LARGE SCALE GENOMIC DNA]</scope>
    <source>
        <strain evidence="15 16">DSM 26375</strain>
    </source>
</reference>
<dbReference type="EMBL" id="FTOT01000003">
    <property type="protein sequence ID" value="SIS94987.1"/>
    <property type="molecule type" value="Genomic_DNA"/>
</dbReference>
<keyword evidence="8 13" id="KW-1133">Transmembrane helix</keyword>
<evidence type="ECO:0000256" key="4">
    <source>
        <dbReference type="ARBA" id="ARBA00022448"/>
    </source>
</evidence>
<comment type="subunit">
    <text evidence="11">The complex is composed of two ATP-binding proteins (GltL), two transmembrane proteins (GltJ and GltK) and a solute-binding protein (GltI).</text>
</comment>
<keyword evidence="7" id="KW-0029">Amino-acid transport</keyword>
<keyword evidence="6 13" id="KW-0812">Transmembrane</keyword>
<evidence type="ECO:0000313" key="16">
    <source>
        <dbReference type="Proteomes" id="UP000186141"/>
    </source>
</evidence>
<evidence type="ECO:0000256" key="9">
    <source>
        <dbReference type="ARBA" id="ARBA00023136"/>
    </source>
</evidence>
<evidence type="ECO:0000256" key="13">
    <source>
        <dbReference type="RuleBase" id="RU363032"/>
    </source>
</evidence>
<evidence type="ECO:0000256" key="3">
    <source>
        <dbReference type="ARBA" id="ARBA00010072"/>
    </source>
</evidence>
<dbReference type="STRING" id="1086013.SAMN05421774_103220"/>
<proteinExistence type="inferred from homology"/>
<dbReference type="PANTHER" id="PTHR30614">
    <property type="entry name" value="MEMBRANE COMPONENT OF AMINO ACID ABC TRANSPORTER"/>
    <property type="match status" value="1"/>
</dbReference>
<dbReference type="SUPFAM" id="SSF161098">
    <property type="entry name" value="MetI-like"/>
    <property type="match status" value="1"/>
</dbReference>
<dbReference type="GO" id="GO:0006865">
    <property type="term" value="P:amino acid transport"/>
    <property type="evidence" value="ECO:0007669"/>
    <property type="project" value="UniProtKB-KW"/>
</dbReference>
<gene>
    <name evidence="15" type="ORF">SAMN05421774_103220</name>
</gene>
<accession>A0A1N7N9C4</accession>
<comment type="subcellular location">
    <subcellularLocation>
        <location evidence="2">Cell inner membrane</location>
        <topology evidence="2">Multi-pass membrane protein</topology>
    </subcellularLocation>
    <subcellularLocation>
        <location evidence="13">Cell membrane</location>
        <topology evidence="13">Multi-pass membrane protein</topology>
    </subcellularLocation>
</comment>
<feature type="transmembrane region" description="Helical" evidence="13">
    <location>
        <begin position="20"/>
        <end position="45"/>
    </location>
</feature>
<evidence type="ECO:0000256" key="6">
    <source>
        <dbReference type="ARBA" id="ARBA00022692"/>
    </source>
</evidence>
<evidence type="ECO:0000256" key="5">
    <source>
        <dbReference type="ARBA" id="ARBA00022475"/>
    </source>
</evidence>
<dbReference type="InterPro" id="IPR010065">
    <property type="entry name" value="AA_ABC_transptr_permease_3TM"/>
</dbReference>
<evidence type="ECO:0000256" key="1">
    <source>
        <dbReference type="ARBA" id="ARBA00003159"/>
    </source>
</evidence>
<keyword evidence="5" id="KW-1003">Cell membrane</keyword>
<evidence type="ECO:0000313" key="15">
    <source>
        <dbReference type="EMBL" id="SIS94987.1"/>
    </source>
</evidence>
<evidence type="ECO:0000259" key="14">
    <source>
        <dbReference type="PROSITE" id="PS50928"/>
    </source>
</evidence>
<sequence length="221" mass="24963">MQYQWDFSLIFDNLPVLWRGVVVTLHLAAMCLLAGLALGFVIALMRLSKFAAARVFGRAFVEFFRNVPALIQLIWFYYAFPILIGAQMSPFMAAFLGITLNTAAFSAEIYRAGIQSLERGQWEGAMAIGMGRAQILRRIILPQVFQRMLPAFTNRAVEVAKVTSLASVISVQELMYQGRLLSSTYYRPLEILTAVGFIYLIVIYPLSLASMLMERRMARNQ</sequence>
<feature type="transmembrane region" description="Helical" evidence="13">
    <location>
        <begin position="66"/>
        <end position="84"/>
    </location>
</feature>
<dbReference type="InterPro" id="IPR000515">
    <property type="entry name" value="MetI-like"/>
</dbReference>
<evidence type="ECO:0000256" key="11">
    <source>
        <dbReference type="ARBA" id="ARBA00062718"/>
    </source>
</evidence>
<dbReference type="Pfam" id="PF00528">
    <property type="entry name" value="BPD_transp_1"/>
    <property type="match status" value="1"/>
</dbReference>
<protein>
    <recommendedName>
        <fullName evidence="12">Glutamate/aspartate import permease protein GltK</fullName>
    </recommendedName>
</protein>
<name>A0A1N7N9C4_9RHOB</name>
<dbReference type="InterPro" id="IPR035906">
    <property type="entry name" value="MetI-like_sf"/>
</dbReference>
<dbReference type="GO" id="GO:0022857">
    <property type="term" value="F:transmembrane transporter activity"/>
    <property type="evidence" value="ECO:0007669"/>
    <property type="project" value="InterPro"/>
</dbReference>